<comment type="caution">
    <text evidence="7">The sequence shown here is derived from an EMBL/GenBank/DDBJ whole genome shotgun (WGS) entry which is preliminary data.</text>
</comment>
<name>A0A9D2WRC1_9FIRM</name>
<gene>
    <name evidence="7" type="ORF">SPSYN_00757</name>
</gene>
<accession>A0A9D2WRC1</accession>
<dbReference type="Pfam" id="PF03899">
    <property type="entry name" value="ATP-synt_I"/>
    <property type="match status" value="1"/>
</dbReference>
<dbReference type="GO" id="GO:0005886">
    <property type="term" value="C:plasma membrane"/>
    <property type="evidence" value="ECO:0007669"/>
    <property type="project" value="UniProtKB-SubCell"/>
</dbReference>
<evidence type="ECO:0000256" key="1">
    <source>
        <dbReference type="ARBA" id="ARBA00004651"/>
    </source>
</evidence>
<sequence>MYKPAPIRNIDEQLKRTTGIMGVIILLTLPGLIINPGDPLILGFIIGGIFGIISCILLVRRMNMLIELMTQTDISQQKAKAFMRAGFYPRMALIVGIIALASRVDFLSIYGVGAGLLVPTVITVLDANLALYRYYTAPRDAVDKI</sequence>
<feature type="transmembrane region" description="Helical" evidence="6">
    <location>
        <begin position="17"/>
        <end position="34"/>
    </location>
</feature>
<dbReference type="Proteomes" id="UP000798488">
    <property type="component" value="Unassembled WGS sequence"/>
</dbReference>
<keyword evidence="3 6" id="KW-0812">Transmembrane</keyword>
<evidence type="ECO:0000256" key="3">
    <source>
        <dbReference type="ARBA" id="ARBA00022692"/>
    </source>
</evidence>
<dbReference type="EMBL" id="LSRS01000002">
    <property type="protein sequence ID" value="KAF1086019.1"/>
    <property type="molecule type" value="Genomic_DNA"/>
</dbReference>
<reference evidence="7" key="1">
    <citation type="submission" date="2016-02" db="EMBL/GenBank/DDBJ databases">
        <title>Draft Genome Sequence of Sporotomaculum syntrophicum Strain FB, a Syntrophic Benzoate Degrader.</title>
        <authorList>
            <person name="Nobu M.K."/>
            <person name="Narihiro T."/>
            <person name="Qiu Y.-L."/>
            <person name="Ohashi A."/>
            <person name="Liu W.-T."/>
            <person name="Yuji S."/>
        </authorList>
    </citation>
    <scope>NUCLEOTIDE SEQUENCE</scope>
    <source>
        <strain evidence="7">FB</strain>
    </source>
</reference>
<evidence type="ECO:0000256" key="4">
    <source>
        <dbReference type="ARBA" id="ARBA00022989"/>
    </source>
</evidence>
<keyword evidence="5 6" id="KW-0472">Membrane</keyword>
<keyword evidence="4 6" id="KW-1133">Transmembrane helix</keyword>
<proteinExistence type="predicted"/>
<dbReference type="InterPro" id="IPR005598">
    <property type="entry name" value="ATP_synth_I"/>
</dbReference>
<keyword evidence="2" id="KW-1003">Cell membrane</keyword>
<evidence type="ECO:0000256" key="2">
    <source>
        <dbReference type="ARBA" id="ARBA00022475"/>
    </source>
</evidence>
<organism evidence="7 8">
    <name type="scientific">Sporotomaculum syntrophicum</name>
    <dbReference type="NCBI Taxonomy" id="182264"/>
    <lineage>
        <taxon>Bacteria</taxon>
        <taxon>Bacillati</taxon>
        <taxon>Bacillota</taxon>
        <taxon>Clostridia</taxon>
        <taxon>Eubacteriales</taxon>
        <taxon>Desulfallaceae</taxon>
        <taxon>Sporotomaculum</taxon>
    </lineage>
</organism>
<comment type="subcellular location">
    <subcellularLocation>
        <location evidence="1">Cell membrane</location>
        <topology evidence="1">Multi-pass membrane protein</topology>
    </subcellularLocation>
</comment>
<feature type="transmembrane region" description="Helical" evidence="6">
    <location>
        <begin position="81"/>
        <end position="101"/>
    </location>
</feature>
<dbReference type="RefSeq" id="WP_161821164.1">
    <property type="nucleotide sequence ID" value="NZ_LSRS01000002.1"/>
</dbReference>
<dbReference type="AlphaFoldDB" id="A0A9D2WRC1"/>
<evidence type="ECO:0000313" key="7">
    <source>
        <dbReference type="EMBL" id="KAF1086019.1"/>
    </source>
</evidence>
<protein>
    <submittedName>
        <fullName evidence="7">ATP synthase I chain</fullName>
    </submittedName>
</protein>
<keyword evidence="8" id="KW-1185">Reference proteome</keyword>
<evidence type="ECO:0000256" key="5">
    <source>
        <dbReference type="ARBA" id="ARBA00023136"/>
    </source>
</evidence>
<feature type="transmembrane region" description="Helical" evidence="6">
    <location>
        <begin position="107"/>
        <end position="131"/>
    </location>
</feature>
<evidence type="ECO:0000256" key="6">
    <source>
        <dbReference type="SAM" id="Phobius"/>
    </source>
</evidence>
<evidence type="ECO:0000313" key="8">
    <source>
        <dbReference type="Proteomes" id="UP000798488"/>
    </source>
</evidence>
<dbReference type="OrthoDB" id="1806988at2"/>
<feature type="transmembrane region" description="Helical" evidence="6">
    <location>
        <begin position="40"/>
        <end position="60"/>
    </location>
</feature>